<gene>
    <name evidence="4" type="ORF">SAMN05444405_10499</name>
</gene>
<dbReference type="CDD" id="cd18793">
    <property type="entry name" value="SF2_C_SNF"/>
    <property type="match status" value="1"/>
</dbReference>
<organism evidence="4 5">
    <name type="scientific">Bacteroides luti</name>
    <dbReference type="NCBI Taxonomy" id="1297750"/>
    <lineage>
        <taxon>Bacteria</taxon>
        <taxon>Pseudomonadati</taxon>
        <taxon>Bacteroidota</taxon>
        <taxon>Bacteroidia</taxon>
        <taxon>Bacteroidales</taxon>
        <taxon>Bacteroidaceae</taxon>
        <taxon>Bacteroides</taxon>
    </lineage>
</organism>
<dbReference type="PANTHER" id="PTHR45766:SF6">
    <property type="entry name" value="SWI_SNF-RELATED MATRIX-ASSOCIATED ACTIN-DEPENDENT REGULATOR OF CHROMATIN SUBFAMILY A-LIKE PROTEIN 1"/>
    <property type="match status" value="1"/>
</dbReference>
<dbReference type="SUPFAM" id="SSF52540">
    <property type="entry name" value="P-loop containing nucleoside triphosphate hydrolases"/>
    <property type="match status" value="2"/>
</dbReference>
<dbReference type="Proteomes" id="UP000184509">
    <property type="component" value="Unassembled WGS sequence"/>
</dbReference>
<dbReference type="SMART" id="SM00490">
    <property type="entry name" value="HELICc"/>
    <property type="match status" value="1"/>
</dbReference>
<dbReference type="InterPro" id="IPR027417">
    <property type="entry name" value="P-loop_NTPase"/>
</dbReference>
<keyword evidence="1" id="KW-0378">Hydrolase</keyword>
<evidence type="ECO:0000256" key="1">
    <source>
        <dbReference type="ARBA" id="ARBA00022801"/>
    </source>
</evidence>
<dbReference type="CDD" id="cd09178">
    <property type="entry name" value="PLDc_N_Snf2_like"/>
    <property type="match status" value="1"/>
</dbReference>
<dbReference type="PROSITE" id="PS51192">
    <property type="entry name" value="HELICASE_ATP_BIND_1"/>
    <property type="match status" value="1"/>
</dbReference>
<dbReference type="AlphaFoldDB" id="A0A1M4XQM2"/>
<evidence type="ECO:0000313" key="5">
    <source>
        <dbReference type="Proteomes" id="UP000184509"/>
    </source>
</evidence>
<dbReference type="Gene3D" id="3.30.870.10">
    <property type="entry name" value="Endonuclease Chain A"/>
    <property type="match status" value="1"/>
</dbReference>
<evidence type="ECO:0000259" key="2">
    <source>
        <dbReference type="PROSITE" id="PS51192"/>
    </source>
</evidence>
<dbReference type="Pfam" id="PF13091">
    <property type="entry name" value="PLDc_2"/>
    <property type="match status" value="1"/>
</dbReference>
<protein>
    <submittedName>
        <fullName evidence="4">PLD-like domain-containing protein</fullName>
    </submittedName>
</protein>
<dbReference type="InterPro" id="IPR025202">
    <property type="entry name" value="PLD-like_dom"/>
</dbReference>
<evidence type="ECO:0000259" key="3">
    <source>
        <dbReference type="PROSITE" id="PS51194"/>
    </source>
</evidence>
<reference evidence="4 5" key="1">
    <citation type="submission" date="2016-11" db="EMBL/GenBank/DDBJ databases">
        <authorList>
            <person name="Jaros S."/>
            <person name="Januszkiewicz K."/>
            <person name="Wedrychowicz H."/>
        </authorList>
    </citation>
    <scope>NUCLEOTIDE SEQUENCE [LARGE SCALE GENOMIC DNA]</scope>
    <source>
        <strain evidence="4 5">DSM 26991</strain>
    </source>
</reference>
<dbReference type="SUPFAM" id="SSF56024">
    <property type="entry name" value="Phospholipase D/nuclease"/>
    <property type="match status" value="1"/>
</dbReference>
<dbReference type="InterPro" id="IPR049730">
    <property type="entry name" value="SNF2/RAD54-like_C"/>
</dbReference>
<accession>A0A1M4XQM2</accession>
<sequence>MARIYDNIEISFTEGLKGIISNNGVKRVDFCVGYFNLRGWKTIVNEIDKLPGDFVSEKDERISRTCRLLIGMHRPPDDLIKSFYSINKNDLIDTESVKKCKRQIANEFRKQLTMGIPTASDEWTLRRLSAQMKEERTCVKLYLKEPLHAKLYLAYRPDDHFNKIQAIMGSSNLTYSGLSKQGELNAEFGDSDSAKKLAKWFDDRWEDRYCVDITKELIEIIDESWASDNIIPPYYIYLKTAYHLSQEARNGINEYELPTEFKEDLFEFQETAVKLAARHLDKRGGAMIGDVVGLGKTITACAIAKVYEMRNACSTLIICPANLQEMWKKYIIKYDLKADVVSISKKLDYKHMKYYRLVIVDESHNLRNNEGTRYRNIKELIEYQGSKVLLLTATPYNKDYRDLSNQLKLFIGEDTDLGIQPEGYIRQLGGSREFSMKHSEDFIRSIKAFERSTDTDDWRELMRLFLVRRTRTFIKDNYAPTDPNNNRKYLEFKDGTKSYFPERLPKAIKFPIKEGDQFSRLYSQEMMDLMGALKLPRYGLSRYISEKKQAEASESEMQVLENLSRAGIRMMGFCRTNFFKRLDSSGISFLISLYRHILRNSIYLYAIDKKLPLPIGVESNLPDGYRDDEDVENSLFDENIDKNKNNEEYNVISFCDEYEKYIKLGEKHYNIISADNRSNVSWISSQYFTRTLKQTLKQDCDVLIQMLKLCGLWKPAEDQKLKALMDIIENSHKNDKIIVFTQFSDTANYIANQLQNMGVNNVGCVTGETANPSDMVERFSPISNKVEYPLTLDKQYRVLIATDVLSEGQNLQDSHIVVNFDLPWAIIRLIQRTGRVDRIGQTAEEIFCYSFFPADGVENIINLKRRLNDRINESADIVGGDEIFFEGNEQNLTDLYNEKNGVLDEEDDGEVDLASQAFQIWKTATEANPKLKKIIPSLNNVVYSTKTNTYGTLKEGVITYAKTPEGNDMLTWMDKKNNVVTQSQQTILKTLSCSIDEPAQTAIDSHHDIVAKSLALMQQQEVRTSGILGSRFSTKYRLYTLLDGYCKREQGSLFLSDEVKLATDDIYNYPLRDNAKYILGQQLKRGAKIEDIVDMVTELRKNDELCIINEEDSQHNEPQIICSMGLKNIE</sequence>
<dbReference type="GO" id="GO:0016787">
    <property type="term" value="F:hydrolase activity"/>
    <property type="evidence" value="ECO:0007669"/>
    <property type="project" value="UniProtKB-KW"/>
</dbReference>
<dbReference type="InterPro" id="IPR001650">
    <property type="entry name" value="Helicase_C-like"/>
</dbReference>
<name>A0A1M4XQM2_9BACE</name>
<dbReference type="RefSeq" id="WP_073399836.1">
    <property type="nucleotide sequence ID" value="NZ_FQTV01000004.1"/>
</dbReference>
<dbReference type="EMBL" id="FQTV01000004">
    <property type="protein sequence ID" value="SHE95721.1"/>
    <property type="molecule type" value="Genomic_DNA"/>
</dbReference>
<feature type="domain" description="Helicase C-terminal" evidence="3">
    <location>
        <begin position="720"/>
        <end position="883"/>
    </location>
</feature>
<feature type="domain" description="Helicase ATP-binding" evidence="2">
    <location>
        <begin position="314"/>
        <end position="413"/>
    </location>
</feature>
<dbReference type="Pfam" id="PF00271">
    <property type="entry name" value="Helicase_C"/>
    <property type="match status" value="1"/>
</dbReference>
<dbReference type="STRING" id="1297750.SAMN05444405_10499"/>
<dbReference type="OrthoDB" id="9814088at2"/>
<dbReference type="SMART" id="SM00487">
    <property type="entry name" value="DEXDc"/>
    <property type="match status" value="1"/>
</dbReference>
<dbReference type="InterPro" id="IPR014001">
    <property type="entry name" value="Helicase_ATP-bd"/>
</dbReference>
<dbReference type="PROSITE" id="PS51194">
    <property type="entry name" value="HELICASE_CTER"/>
    <property type="match status" value="1"/>
</dbReference>
<keyword evidence="5" id="KW-1185">Reference proteome</keyword>
<evidence type="ECO:0000313" key="4">
    <source>
        <dbReference type="EMBL" id="SHE95721.1"/>
    </source>
</evidence>
<proteinExistence type="predicted"/>
<dbReference type="PANTHER" id="PTHR45766">
    <property type="entry name" value="DNA ANNEALING HELICASE AND ENDONUCLEASE ZRANB3 FAMILY MEMBER"/>
    <property type="match status" value="1"/>
</dbReference>
<dbReference type="Gene3D" id="3.40.50.300">
    <property type="entry name" value="P-loop containing nucleotide triphosphate hydrolases"/>
    <property type="match status" value="2"/>
</dbReference>